<dbReference type="OrthoDB" id="7355920at2"/>
<dbReference type="EMBL" id="FWFR01000001">
    <property type="protein sequence ID" value="SLN23509.1"/>
    <property type="molecule type" value="Genomic_DNA"/>
</dbReference>
<feature type="signal peptide" evidence="1">
    <location>
        <begin position="1"/>
        <end position="21"/>
    </location>
</feature>
<evidence type="ECO:0000313" key="2">
    <source>
        <dbReference type="EMBL" id="SLN23509.1"/>
    </source>
</evidence>
<gene>
    <name evidence="2" type="ORF">OCH7691_00641</name>
</gene>
<evidence type="ECO:0000313" key="3">
    <source>
        <dbReference type="Proteomes" id="UP000193200"/>
    </source>
</evidence>
<dbReference type="InParanoid" id="A0A1Y5RRP3"/>
<feature type="chain" id="PRO_5012441466" description="Oxidative stress defense protein" evidence="1">
    <location>
        <begin position="22"/>
        <end position="228"/>
    </location>
</feature>
<dbReference type="RefSeq" id="WP_085881962.1">
    <property type="nucleotide sequence ID" value="NZ_FWFR01000001.1"/>
</dbReference>
<organism evidence="2 3">
    <name type="scientific">Oceanibacterium hippocampi</name>
    <dbReference type="NCBI Taxonomy" id="745714"/>
    <lineage>
        <taxon>Bacteria</taxon>
        <taxon>Pseudomonadati</taxon>
        <taxon>Pseudomonadota</taxon>
        <taxon>Alphaproteobacteria</taxon>
        <taxon>Sneathiellales</taxon>
        <taxon>Sneathiellaceae</taxon>
        <taxon>Oceanibacterium</taxon>
    </lineage>
</organism>
<dbReference type="Proteomes" id="UP000193200">
    <property type="component" value="Unassembled WGS sequence"/>
</dbReference>
<accession>A0A1Y5RRP3</accession>
<evidence type="ECO:0008006" key="4">
    <source>
        <dbReference type="Google" id="ProtNLM"/>
    </source>
</evidence>
<sequence length="228" mass="24478">MRYLTPLAALMLILTAAVATAQPAGSPNPPPSDEIVLRMVSERWVESTDATVRVAIAAAFQASDSSDVRGRALAALDAMAPQANWTITSFDQSEDSSGLERWNILAEARIAENALGGMRDRATKASEPGLKLTLAGIEFTPTLAEREAATAAVRREIYGRVTQEIAALNETFKDRSFTVSRVNFVPETSYAAQPRMALMKESDGAMAVSAKLVVNAEVVIRARPLAVE</sequence>
<keyword evidence="1" id="KW-0732">Signal</keyword>
<reference evidence="2 3" key="1">
    <citation type="submission" date="2017-03" db="EMBL/GenBank/DDBJ databases">
        <authorList>
            <person name="Afonso C.L."/>
            <person name="Miller P.J."/>
            <person name="Scott M.A."/>
            <person name="Spackman E."/>
            <person name="Goraichik I."/>
            <person name="Dimitrov K.M."/>
            <person name="Suarez D.L."/>
            <person name="Swayne D.E."/>
        </authorList>
    </citation>
    <scope>NUCLEOTIDE SEQUENCE [LARGE SCALE GENOMIC DNA]</scope>
    <source>
        <strain evidence="2 3">CECT 7691</strain>
    </source>
</reference>
<protein>
    <recommendedName>
        <fullName evidence="4">Oxidative stress defense protein</fullName>
    </recommendedName>
</protein>
<dbReference type="AlphaFoldDB" id="A0A1Y5RRP3"/>
<keyword evidence="3" id="KW-1185">Reference proteome</keyword>
<evidence type="ECO:0000256" key="1">
    <source>
        <dbReference type="SAM" id="SignalP"/>
    </source>
</evidence>
<name>A0A1Y5RRP3_9PROT</name>
<proteinExistence type="predicted"/>